<keyword evidence="1" id="KW-1133">Transmembrane helix</keyword>
<accession>A0ABD0X2D5</accession>
<proteinExistence type="predicted"/>
<name>A0ABD0X2D5_UMBPY</name>
<sequence length="165" mass="18856">MLRNTAQQKLGFQLLRLVNVGTIDCNATQHHNGTTTYQLSEPLPSPECDTQWRLKNGSSLTYQHQIHTEMVLSWTNQSITTKDCLTLNYTVDCVTPMVVEEVECNPSCIMTDPKSLKAIRRDERHHTMTWIVLGFFCFLFILLFSIILFFAKDTDSKGKQRGNGP</sequence>
<protein>
    <submittedName>
        <fullName evidence="2">Uncharacterized protein</fullName>
    </submittedName>
</protein>
<evidence type="ECO:0000256" key="1">
    <source>
        <dbReference type="SAM" id="Phobius"/>
    </source>
</evidence>
<evidence type="ECO:0000313" key="3">
    <source>
        <dbReference type="Proteomes" id="UP001557470"/>
    </source>
</evidence>
<keyword evidence="1" id="KW-0812">Transmembrane</keyword>
<keyword evidence="1" id="KW-0472">Membrane</keyword>
<evidence type="ECO:0000313" key="2">
    <source>
        <dbReference type="EMBL" id="KAL0985371.1"/>
    </source>
</evidence>
<dbReference type="Proteomes" id="UP001557470">
    <property type="component" value="Unassembled WGS sequence"/>
</dbReference>
<dbReference type="EMBL" id="JAGEUA010000004">
    <property type="protein sequence ID" value="KAL0985371.1"/>
    <property type="molecule type" value="Genomic_DNA"/>
</dbReference>
<feature type="transmembrane region" description="Helical" evidence="1">
    <location>
        <begin position="130"/>
        <end position="151"/>
    </location>
</feature>
<reference evidence="2 3" key="1">
    <citation type="submission" date="2024-06" db="EMBL/GenBank/DDBJ databases">
        <authorList>
            <person name="Pan Q."/>
            <person name="Wen M."/>
            <person name="Jouanno E."/>
            <person name="Zahm M."/>
            <person name="Klopp C."/>
            <person name="Cabau C."/>
            <person name="Louis A."/>
            <person name="Berthelot C."/>
            <person name="Parey E."/>
            <person name="Roest Crollius H."/>
            <person name="Montfort J."/>
            <person name="Robinson-Rechavi M."/>
            <person name="Bouchez O."/>
            <person name="Lampietro C."/>
            <person name="Lopez Roques C."/>
            <person name="Donnadieu C."/>
            <person name="Postlethwait J."/>
            <person name="Bobe J."/>
            <person name="Verreycken H."/>
            <person name="Guiguen Y."/>
        </authorList>
    </citation>
    <scope>NUCLEOTIDE SEQUENCE [LARGE SCALE GENOMIC DNA]</scope>
    <source>
        <strain evidence="2">Up_M1</strain>
        <tissue evidence="2">Testis</tissue>
    </source>
</reference>
<gene>
    <name evidence="2" type="ORF">UPYG_G00156050</name>
</gene>
<dbReference type="AlphaFoldDB" id="A0ABD0X2D5"/>
<keyword evidence="3" id="KW-1185">Reference proteome</keyword>
<organism evidence="2 3">
    <name type="scientific">Umbra pygmaea</name>
    <name type="common">Eastern mudminnow</name>
    <dbReference type="NCBI Taxonomy" id="75934"/>
    <lineage>
        <taxon>Eukaryota</taxon>
        <taxon>Metazoa</taxon>
        <taxon>Chordata</taxon>
        <taxon>Craniata</taxon>
        <taxon>Vertebrata</taxon>
        <taxon>Euteleostomi</taxon>
        <taxon>Actinopterygii</taxon>
        <taxon>Neopterygii</taxon>
        <taxon>Teleostei</taxon>
        <taxon>Protacanthopterygii</taxon>
        <taxon>Esociformes</taxon>
        <taxon>Umbridae</taxon>
        <taxon>Umbra</taxon>
    </lineage>
</organism>
<comment type="caution">
    <text evidence="2">The sequence shown here is derived from an EMBL/GenBank/DDBJ whole genome shotgun (WGS) entry which is preliminary data.</text>
</comment>